<dbReference type="Proteomes" id="UP001153737">
    <property type="component" value="Chromosome 17"/>
</dbReference>
<gene>
    <name evidence="5" type="ORF">PHAECO_LOCUS5695</name>
</gene>
<dbReference type="InterPro" id="IPR003000">
    <property type="entry name" value="Sirtuin"/>
</dbReference>
<accession>A0A9N9SID7</accession>
<dbReference type="Pfam" id="PF00078">
    <property type="entry name" value="RVT_1"/>
    <property type="match status" value="1"/>
</dbReference>
<evidence type="ECO:0000256" key="3">
    <source>
        <dbReference type="PROSITE-ProRule" id="PRU00236"/>
    </source>
</evidence>
<evidence type="ECO:0000259" key="4">
    <source>
        <dbReference type="PROSITE" id="PS50305"/>
    </source>
</evidence>
<evidence type="ECO:0000313" key="5">
    <source>
        <dbReference type="EMBL" id="CAG9818170.1"/>
    </source>
</evidence>
<sequence>MSLKFPKIIHISDRGILSLTNRFYDYSNELILGRFYIRKILLGLNTNKACGSDGIPPIVLKKCAPELTSVLCKLFNYSYKLGIFPSNWKIARVQPVPKKGKKTLPSNYRTIALLSIILKIMKKAINIELMKYLEHSGIINDRQYGLRHQRSTGDLLSHIWQQSIEKYGETLAVALDITKTFDRVWHHGLLAKLPSYGLPPQLYPGTSTAADSEIEIKDLPKCKKCQHLVRPYIVWFGENLDADVMRRSKDLIESCDLCLIIGTSSVVYPAAMFAPRVAERGKPVAEFNMNEEPADGEFAFHFPGQCGTTLPKALGIASE</sequence>
<dbReference type="AlphaFoldDB" id="A0A9N9SID7"/>
<dbReference type="InterPro" id="IPR043502">
    <property type="entry name" value="DNA/RNA_pol_sf"/>
</dbReference>
<organism evidence="5 6">
    <name type="scientific">Phaedon cochleariae</name>
    <name type="common">Mustard beetle</name>
    <dbReference type="NCBI Taxonomy" id="80249"/>
    <lineage>
        <taxon>Eukaryota</taxon>
        <taxon>Metazoa</taxon>
        <taxon>Ecdysozoa</taxon>
        <taxon>Arthropoda</taxon>
        <taxon>Hexapoda</taxon>
        <taxon>Insecta</taxon>
        <taxon>Pterygota</taxon>
        <taxon>Neoptera</taxon>
        <taxon>Endopterygota</taxon>
        <taxon>Coleoptera</taxon>
        <taxon>Polyphaga</taxon>
        <taxon>Cucujiformia</taxon>
        <taxon>Chrysomeloidea</taxon>
        <taxon>Chrysomelidae</taxon>
        <taxon>Chrysomelinae</taxon>
        <taxon>Chrysomelini</taxon>
        <taxon>Phaedon</taxon>
    </lineage>
</organism>
<dbReference type="SUPFAM" id="SSF52467">
    <property type="entry name" value="DHS-like NAD/FAD-binding domain"/>
    <property type="match status" value="1"/>
</dbReference>
<dbReference type="GO" id="GO:0016740">
    <property type="term" value="F:transferase activity"/>
    <property type="evidence" value="ECO:0007669"/>
    <property type="project" value="UniProtKB-KW"/>
</dbReference>
<dbReference type="GO" id="GO:0071897">
    <property type="term" value="P:DNA biosynthetic process"/>
    <property type="evidence" value="ECO:0007669"/>
    <property type="project" value="UniProtKB-ARBA"/>
</dbReference>
<dbReference type="InterPro" id="IPR000477">
    <property type="entry name" value="RT_dom"/>
</dbReference>
<dbReference type="OrthoDB" id="420528at2759"/>
<reference evidence="5" key="1">
    <citation type="submission" date="2022-01" db="EMBL/GenBank/DDBJ databases">
        <authorList>
            <person name="King R."/>
        </authorList>
    </citation>
    <scope>NUCLEOTIDE SEQUENCE</scope>
</reference>
<proteinExistence type="predicted"/>
<protein>
    <recommendedName>
        <fullName evidence="4">Deacetylase sirtuin-type domain-containing protein</fullName>
    </recommendedName>
</protein>
<dbReference type="Pfam" id="PF02146">
    <property type="entry name" value="SIR2"/>
    <property type="match status" value="1"/>
</dbReference>
<comment type="caution">
    <text evidence="3">Lacks conserved residue(s) required for the propagation of feature annotation.</text>
</comment>
<dbReference type="PANTHER" id="PTHR19446">
    <property type="entry name" value="REVERSE TRANSCRIPTASES"/>
    <property type="match status" value="1"/>
</dbReference>
<dbReference type="InterPro" id="IPR026591">
    <property type="entry name" value="Sirtuin_cat_small_dom_sf"/>
</dbReference>
<name>A0A9N9SID7_PHACE</name>
<evidence type="ECO:0000256" key="1">
    <source>
        <dbReference type="ARBA" id="ARBA00022679"/>
    </source>
</evidence>
<feature type="domain" description="Deacetylase sirtuin-type" evidence="4">
    <location>
        <begin position="1"/>
        <end position="319"/>
    </location>
</feature>
<reference evidence="5" key="2">
    <citation type="submission" date="2022-10" db="EMBL/GenBank/DDBJ databases">
        <authorList>
            <consortium name="ENA_rothamsted_submissions"/>
            <consortium name="culmorum"/>
            <person name="King R."/>
        </authorList>
    </citation>
    <scope>NUCLEOTIDE SEQUENCE</scope>
</reference>
<evidence type="ECO:0000313" key="6">
    <source>
        <dbReference type="Proteomes" id="UP001153737"/>
    </source>
</evidence>
<evidence type="ECO:0000256" key="2">
    <source>
        <dbReference type="ARBA" id="ARBA00023027"/>
    </source>
</evidence>
<keyword evidence="2" id="KW-0520">NAD</keyword>
<dbReference type="InterPro" id="IPR029035">
    <property type="entry name" value="DHS-like_NAD/FAD-binding_dom"/>
</dbReference>
<dbReference type="PROSITE" id="PS50305">
    <property type="entry name" value="SIRTUIN"/>
    <property type="match status" value="1"/>
</dbReference>
<keyword evidence="6" id="KW-1185">Reference proteome</keyword>
<keyword evidence="1" id="KW-0808">Transferase</keyword>
<dbReference type="EMBL" id="OU896723">
    <property type="protein sequence ID" value="CAG9818170.1"/>
    <property type="molecule type" value="Genomic_DNA"/>
</dbReference>
<dbReference type="Gene3D" id="3.40.50.1220">
    <property type="entry name" value="TPP-binding domain"/>
    <property type="match status" value="1"/>
</dbReference>
<dbReference type="InterPro" id="IPR026590">
    <property type="entry name" value="Ssirtuin_cat_dom"/>
</dbReference>
<dbReference type="SUPFAM" id="SSF56672">
    <property type="entry name" value="DNA/RNA polymerases"/>
    <property type="match status" value="1"/>
</dbReference>
<dbReference type="Gene3D" id="3.30.1600.10">
    <property type="entry name" value="SIR2/SIRT2 'Small Domain"/>
    <property type="match status" value="1"/>
</dbReference>
<dbReference type="GO" id="GO:0070403">
    <property type="term" value="F:NAD+ binding"/>
    <property type="evidence" value="ECO:0007669"/>
    <property type="project" value="InterPro"/>
</dbReference>